<gene>
    <name evidence="1" type="ORF">SAMN05421664_1872</name>
</gene>
<proteinExistence type="predicted"/>
<dbReference type="OrthoDB" id="1197496at2"/>
<keyword evidence="2" id="KW-1185">Reference proteome</keyword>
<sequence length="405" mass="48598">MYIWFCTHNFIKMAYQSKLFLILVLIFTSKLFSQEFTEFKLSENDDLNIKLCKKVKSVIVKTGFQSDEFSERTFYYFDEQGLPTEIIKYGLGVNYIQRNLRDEGIHYKFQKGKLVSKLNEMTSGLDGEIYQYDNDMNLILEKHYMGNILVKETFQKFDNKKRLSEKVDYLFGAFRDYDEVSQKNKDSFLYEKIEYEYDENNNLVVESAKRFRDNFILRKILKYDSSNNIVEEGQCLINKNNPECKYQPIEGFEYDHQKHLIKKFQLTQFLPHNTTDYYKFDDKGNNTEIIGEYIYPDKKVEIGYHFIQKFDLFGNMIKKTDVIDGFEMYNENGYDLYQSEIWEYDSNGNLTLNAYMTEKNIPIKVITNKYEYDNNGNWIKRITKKGKTFDTLEQNEMTTREIEYY</sequence>
<reference evidence="2" key="1">
    <citation type="submission" date="2016-10" db="EMBL/GenBank/DDBJ databases">
        <authorList>
            <person name="Varghese N."/>
            <person name="Submissions S."/>
        </authorList>
    </citation>
    <scope>NUCLEOTIDE SEQUENCE [LARGE SCALE GENOMIC DNA]</scope>
    <source>
        <strain evidence="2">DSM 17072</strain>
    </source>
</reference>
<name>A0A1H1BHG5_9FLAO</name>
<dbReference type="Gene3D" id="2.180.10.10">
    <property type="entry name" value="RHS repeat-associated core"/>
    <property type="match status" value="1"/>
</dbReference>
<dbReference type="RefSeq" id="WP_139166230.1">
    <property type="nucleotide sequence ID" value="NZ_FNKL01000002.1"/>
</dbReference>
<organism evidence="1 2">
    <name type="scientific">Chryseobacterium soldanellicola</name>
    <dbReference type="NCBI Taxonomy" id="311333"/>
    <lineage>
        <taxon>Bacteria</taxon>
        <taxon>Pseudomonadati</taxon>
        <taxon>Bacteroidota</taxon>
        <taxon>Flavobacteriia</taxon>
        <taxon>Flavobacteriales</taxon>
        <taxon>Weeksellaceae</taxon>
        <taxon>Chryseobacterium group</taxon>
        <taxon>Chryseobacterium</taxon>
    </lineage>
</organism>
<accession>A0A1H1BHG5</accession>
<evidence type="ECO:0000313" key="1">
    <source>
        <dbReference type="EMBL" id="SDQ51379.1"/>
    </source>
</evidence>
<protein>
    <submittedName>
        <fullName evidence="1">Uncharacterized protein</fullName>
    </submittedName>
</protein>
<dbReference type="EMBL" id="FNKL01000002">
    <property type="protein sequence ID" value="SDQ51379.1"/>
    <property type="molecule type" value="Genomic_DNA"/>
</dbReference>
<evidence type="ECO:0000313" key="2">
    <source>
        <dbReference type="Proteomes" id="UP000199627"/>
    </source>
</evidence>
<dbReference type="AlphaFoldDB" id="A0A1H1BHG5"/>
<dbReference type="Proteomes" id="UP000199627">
    <property type="component" value="Unassembled WGS sequence"/>
</dbReference>